<comment type="caution">
    <text evidence="10">Lacks conserved residue(s) required for the propagation of feature annotation.</text>
</comment>
<keyword evidence="7 10" id="KW-0812">Transmembrane</keyword>
<feature type="transmembrane region" description="Helical" evidence="10">
    <location>
        <begin position="46"/>
        <end position="66"/>
    </location>
</feature>
<comment type="caution">
    <text evidence="11">The sequence shown here is derived from an EMBL/GenBank/DDBJ whole genome shotgun (WGS) entry which is preliminary data.</text>
</comment>
<dbReference type="InterPro" id="IPR025770">
    <property type="entry name" value="PPMT_MeTrfase"/>
</dbReference>
<feature type="transmembrane region" description="Helical" evidence="10">
    <location>
        <begin position="7"/>
        <end position="26"/>
    </location>
</feature>
<feature type="transmembrane region" description="Helical" evidence="10">
    <location>
        <begin position="113"/>
        <end position="133"/>
    </location>
</feature>
<dbReference type="OrthoDB" id="422086at2759"/>
<evidence type="ECO:0000313" key="12">
    <source>
        <dbReference type="Proteomes" id="UP000015354"/>
    </source>
</evidence>
<evidence type="ECO:0000256" key="5">
    <source>
        <dbReference type="ARBA" id="ARBA00022679"/>
    </source>
</evidence>
<evidence type="ECO:0000256" key="10">
    <source>
        <dbReference type="RuleBase" id="RU362022"/>
    </source>
</evidence>
<evidence type="ECO:0000256" key="1">
    <source>
        <dbReference type="ARBA" id="ARBA00004141"/>
    </source>
</evidence>
<sequence length="169" mass="19625">MLYHSHAYVVAHTLSLIEFVVGAYYVPEAWKVHPDGVWGSLFRLNYRTSTIFAVLTLCFYLIRVAAMVQSGPNFSLLIETEKRDEHVLIESGCYAVLRHPAYFGWFWRTFCSQLIVANPLCFLFHTTATWLFFKDRIPYEESLLVSDDFFGEKYEAYRRGTPVGIPFIS</sequence>
<dbReference type="EC" id="2.1.1.100" evidence="3 10"/>
<comment type="subcellular location">
    <subcellularLocation>
        <location evidence="10">Endoplasmic reticulum membrane</location>
        <topology evidence="10">Multi-pass membrane protein</topology>
    </subcellularLocation>
    <subcellularLocation>
        <location evidence="1">Membrane</location>
        <topology evidence="1">Multi-pass membrane protein</topology>
    </subcellularLocation>
</comment>
<comment type="similarity">
    <text evidence="2 10">Belongs to the class VI-like SAM-binding methyltransferase superfamily. Isoprenylcysteine carboxyl methyltransferase family.</text>
</comment>
<evidence type="ECO:0000256" key="3">
    <source>
        <dbReference type="ARBA" id="ARBA00012151"/>
    </source>
</evidence>
<evidence type="ECO:0000256" key="8">
    <source>
        <dbReference type="ARBA" id="ARBA00022989"/>
    </source>
</evidence>
<dbReference type="GO" id="GO:0004671">
    <property type="term" value="F:protein C-terminal S-isoprenylcysteine carboxyl O-methyltransferase activity"/>
    <property type="evidence" value="ECO:0007669"/>
    <property type="project" value="UniProtKB-EC"/>
</dbReference>
<dbReference type="GO" id="GO:0032259">
    <property type="term" value="P:methylation"/>
    <property type="evidence" value="ECO:0007669"/>
    <property type="project" value="UniProtKB-KW"/>
</dbReference>
<dbReference type="PANTHER" id="PTHR12714">
    <property type="entry name" value="PROTEIN-S ISOPRENYLCYSTEINE O-METHYLTRANSFERASE"/>
    <property type="match status" value="1"/>
</dbReference>
<gene>
    <name evidence="11" type="ORF">STCU_03744</name>
</gene>
<comment type="catalytic activity">
    <reaction evidence="10">
        <text>[protein]-C-terminal S-[(2E,6E)-farnesyl]-L-cysteine + S-adenosyl-L-methionine = [protein]-C-terminal S-[(2E,6E)-farnesyl]-L-cysteine methyl ester + S-adenosyl-L-homocysteine</text>
        <dbReference type="Rhea" id="RHEA:21672"/>
        <dbReference type="Rhea" id="RHEA-COMP:12125"/>
        <dbReference type="Rhea" id="RHEA-COMP:12126"/>
        <dbReference type="ChEBI" id="CHEBI:57856"/>
        <dbReference type="ChEBI" id="CHEBI:59789"/>
        <dbReference type="ChEBI" id="CHEBI:90510"/>
        <dbReference type="ChEBI" id="CHEBI:90511"/>
        <dbReference type="EC" id="2.1.1.100"/>
    </reaction>
</comment>
<evidence type="ECO:0000313" key="11">
    <source>
        <dbReference type="EMBL" id="EPY30959.1"/>
    </source>
</evidence>
<dbReference type="PANTHER" id="PTHR12714:SF9">
    <property type="entry name" value="PROTEIN-S-ISOPRENYLCYSTEINE O-METHYLTRANSFERASE"/>
    <property type="match status" value="1"/>
</dbReference>
<keyword evidence="6 10" id="KW-0949">S-adenosyl-L-methionine</keyword>
<evidence type="ECO:0000256" key="2">
    <source>
        <dbReference type="ARBA" id="ARBA00009140"/>
    </source>
</evidence>
<protein>
    <recommendedName>
        <fullName evidence="3 10">Protein-S-isoprenylcysteine O-methyltransferase</fullName>
        <ecNumber evidence="3 10">2.1.1.100</ecNumber>
    </recommendedName>
</protein>
<keyword evidence="10" id="KW-0256">Endoplasmic reticulum</keyword>
<dbReference type="GO" id="GO:0005789">
    <property type="term" value="C:endoplasmic reticulum membrane"/>
    <property type="evidence" value="ECO:0007669"/>
    <property type="project" value="UniProtKB-SubCell"/>
</dbReference>
<keyword evidence="5 11" id="KW-0808">Transferase</keyword>
<organism evidence="11 12">
    <name type="scientific">Strigomonas culicis</name>
    <dbReference type="NCBI Taxonomy" id="28005"/>
    <lineage>
        <taxon>Eukaryota</taxon>
        <taxon>Discoba</taxon>
        <taxon>Euglenozoa</taxon>
        <taxon>Kinetoplastea</taxon>
        <taxon>Metakinetoplastina</taxon>
        <taxon>Trypanosomatida</taxon>
        <taxon>Trypanosomatidae</taxon>
        <taxon>Strigomonadinae</taxon>
        <taxon>Strigomonas</taxon>
    </lineage>
</organism>
<reference evidence="11 12" key="1">
    <citation type="journal article" date="2013" name="PLoS ONE">
        <title>Predicting the Proteins of Angomonas deanei, Strigomonas culicis and Their Respective Endosymbionts Reveals New Aspects of the Trypanosomatidae Family.</title>
        <authorList>
            <person name="Motta M.C."/>
            <person name="Martins A.C."/>
            <person name="de Souza S.S."/>
            <person name="Catta-Preta C.M."/>
            <person name="Silva R."/>
            <person name="Klein C.C."/>
            <person name="de Almeida L.G."/>
            <person name="de Lima Cunha O."/>
            <person name="Ciapina L.P."/>
            <person name="Brocchi M."/>
            <person name="Colabardini A.C."/>
            <person name="de Araujo Lima B."/>
            <person name="Machado C.R."/>
            <person name="de Almeida Soares C.M."/>
            <person name="Probst C.M."/>
            <person name="de Menezes C.B."/>
            <person name="Thompson C.E."/>
            <person name="Bartholomeu D.C."/>
            <person name="Gradia D.F."/>
            <person name="Pavoni D.P."/>
            <person name="Grisard E.C."/>
            <person name="Fantinatti-Garboggini F."/>
            <person name="Marchini F.K."/>
            <person name="Rodrigues-Luiz G.F."/>
            <person name="Wagner G."/>
            <person name="Goldman G.H."/>
            <person name="Fietto J.L."/>
            <person name="Elias M.C."/>
            <person name="Goldman M.H."/>
            <person name="Sagot M.F."/>
            <person name="Pereira M."/>
            <person name="Stoco P.H."/>
            <person name="de Mendonca-Neto R.P."/>
            <person name="Teixeira S.M."/>
            <person name="Maciel T.E."/>
            <person name="de Oliveira Mendes T.A."/>
            <person name="Urmenyi T.P."/>
            <person name="de Souza W."/>
            <person name="Schenkman S."/>
            <person name="de Vasconcelos A.T."/>
        </authorList>
    </citation>
    <scope>NUCLEOTIDE SEQUENCE [LARGE SCALE GENOMIC DNA]</scope>
</reference>
<dbReference type="AlphaFoldDB" id="S9UQ84"/>
<evidence type="ECO:0000256" key="4">
    <source>
        <dbReference type="ARBA" id="ARBA00022603"/>
    </source>
</evidence>
<dbReference type="Pfam" id="PF04140">
    <property type="entry name" value="ICMT"/>
    <property type="match status" value="1"/>
</dbReference>
<evidence type="ECO:0000256" key="7">
    <source>
        <dbReference type="ARBA" id="ARBA00022692"/>
    </source>
</evidence>
<evidence type="ECO:0000256" key="9">
    <source>
        <dbReference type="ARBA" id="ARBA00023136"/>
    </source>
</evidence>
<evidence type="ECO:0000256" key="6">
    <source>
        <dbReference type="ARBA" id="ARBA00022691"/>
    </source>
</evidence>
<keyword evidence="8 10" id="KW-1133">Transmembrane helix</keyword>
<name>S9UQ84_9TRYP</name>
<keyword evidence="9 10" id="KW-0472">Membrane</keyword>
<keyword evidence="12" id="KW-1185">Reference proteome</keyword>
<accession>S9UQ84</accession>
<dbReference type="PROSITE" id="PS51564">
    <property type="entry name" value="SAM_ICMT"/>
    <property type="match status" value="1"/>
</dbReference>
<dbReference type="InterPro" id="IPR007269">
    <property type="entry name" value="ICMT_MeTrfase"/>
</dbReference>
<dbReference type="Gene3D" id="1.20.120.1630">
    <property type="match status" value="1"/>
</dbReference>
<keyword evidence="4 10" id="KW-0489">Methyltransferase</keyword>
<proteinExistence type="inferred from homology"/>
<dbReference type="EMBL" id="ATMH01003744">
    <property type="protein sequence ID" value="EPY30959.1"/>
    <property type="molecule type" value="Genomic_DNA"/>
</dbReference>
<dbReference type="Proteomes" id="UP000015354">
    <property type="component" value="Unassembled WGS sequence"/>
</dbReference>